<evidence type="ECO:0000313" key="2">
    <source>
        <dbReference type="Proteomes" id="UP000192343"/>
    </source>
</evidence>
<organism evidence="1 2">
    <name type="scientific">Marispirochaeta aestuarii</name>
    <dbReference type="NCBI Taxonomy" id="1963862"/>
    <lineage>
        <taxon>Bacteria</taxon>
        <taxon>Pseudomonadati</taxon>
        <taxon>Spirochaetota</taxon>
        <taxon>Spirochaetia</taxon>
        <taxon>Spirochaetales</taxon>
        <taxon>Spirochaetaceae</taxon>
        <taxon>Marispirochaeta</taxon>
    </lineage>
</organism>
<proteinExistence type="predicted"/>
<dbReference type="OrthoDB" id="9779889at2"/>
<dbReference type="RefSeq" id="WP_083050395.1">
    <property type="nucleotide sequence ID" value="NZ_MWQY01000009.1"/>
</dbReference>
<dbReference type="EMBL" id="MWQY01000009">
    <property type="protein sequence ID" value="ORC35425.1"/>
    <property type="molecule type" value="Genomic_DNA"/>
</dbReference>
<protein>
    <recommendedName>
        <fullName evidence="3">J domain-containing protein</fullName>
    </recommendedName>
</protein>
<keyword evidence="2" id="KW-1185">Reference proteome</keyword>
<accession>A0A1Y1RZF9</accession>
<evidence type="ECO:0008006" key="3">
    <source>
        <dbReference type="Google" id="ProtNLM"/>
    </source>
</evidence>
<evidence type="ECO:0000313" key="1">
    <source>
        <dbReference type="EMBL" id="ORC35425.1"/>
    </source>
</evidence>
<name>A0A1Y1RZF9_9SPIO</name>
<comment type="caution">
    <text evidence="1">The sequence shown here is derived from an EMBL/GenBank/DDBJ whole genome shotgun (WGS) entry which is preliminary data.</text>
</comment>
<reference evidence="1 2" key="1">
    <citation type="submission" date="2017-03" db="EMBL/GenBank/DDBJ databases">
        <title>Draft Genome sequence of Marispirochaeta sp. strain JC444.</title>
        <authorList>
            <person name="Shivani Y."/>
            <person name="Subhash Y."/>
            <person name="Sasikala C."/>
            <person name="Ramana C."/>
        </authorList>
    </citation>
    <scope>NUCLEOTIDE SEQUENCE [LARGE SCALE GENOMIC DNA]</scope>
    <source>
        <strain evidence="1 2">JC444</strain>
    </source>
</reference>
<gene>
    <name evidence="1" type="ORF">B4O97_09655</name>
</gene>
<dbReference type="Proteomes" id="UP000192343">
    <property type="component" value="Unassembled WGS sequence"/>
</dbReference>
<dbReference type="STRING" id="1963862.B4O97_09655"/>
<sequence>MAIFTYDPFARLGISRDADADTINTAYRQALETASGKEKEELQRQCSLLLDSQGLQIARLATPVGGTNFTELTEGLPARPRYVGPGRWKKVLRKMLQA</sequence>
<dbReference type="AlphaFoldDB" id="A0A1Y1RZF9"/>